<feature type="domain" description="Rab-GAP TBC" evidence="2">
    <location>
        <begin position="213"/>
        <end position="575"/>
    </location>
</feature>
<dbReference type="InterPro" id="IPR000195">
    <property type="entry name" value="Rab-GAP-TBC_dom"/>
</dbReference>
<dbReference type="PROSITE" id="PS50086">
    <property type="entry name" value="TBC_RABGAP"/>
    <property type="match status" value="1"/>
</dbReference>
<accession>A0A7R9U694</accession>
<gene>
    <name evidence="3" type="ORF">PPYR1160_LOCUS5665</name>
</gene>
<name>A0A7R9U694_9STRA</name>
<dbReference type="Pfam" id="PF00566">
    <property type="entry name" value="RabGAP-TBC"/>
    <property type="match status" value="2"/>
</dbReference>
<dbReference type="AlphaFoldDB" id="A0A7R9U694"/>
<dbReference type="GO" id="GO:0006886">
    <property type="term" value="P:intracellular protein transport"/>
    <property type="evidence" value="ECO:0007669"/>
    <property type="project" value="TreeGrafter"/>
</dbReference>
<dbReference type="PANTHER" id="PTHR22957:SF27">
    <property type="entry name" value="TBC1 DOMAIN FAMILY MEMBER 13"/>
    <property type="match status" value="1"/>
</dbReference>
<feature type="compositionally biased region" description="Basic and acidic residues" evidence="1">
    <location>
        <begin position="273"/>
        <end position="292"/>
    </location>
</feature>
<feature type="region of interest" description="Disordered" evidence="1">
    <location>
        <begin position="665"/>
        <end position="693"/>
    </location>
</feature>
<feature type="region of interest" description="Disordered" evidence="1">
    <location>
        <begin position="273"/>
        <end position="298"/>
    </location>
</feature>
<dbReference type="SMART" id="SM00164">
    <property type="entry name" value="TBC"/>
    <property type="match status" value="1"/>
</dbReference>
<evidence type="ECO:0000256" key="1">
    <source>
        <dbReference type="SAM" id="MobiDB-lite"/>
    </source>
</evidence>
<dbReference type="PANTHER" id="PTHR22957">
    <property type="entry name" value="TBC1 DOMAIN FAMILY MEMBER GTPASE-ACTIVATING PROTEIN"/>
    <property type="match status" value="1"/>
</dbReference>
<dbReference type="SUPFAM" id="SSF47923">
    <property type="entry name" value="Ypt/Rab-GAP domain of gyp1p"/>
    <property type="match status" value="2"/>
</dbReference>
<feature type="region of interest" description="Disordered" evidence="1">
    <location>
        <begin position="1"/>
        <end position="23"/>
    </location>
</feature>
<feature type="region of interest" description="Disordered" evidence="1">
    <location>
        <begin position="416"/>
        <end position="470"/>
    </location>
</feature>
<feature type="compositionally biased region" description="Acidic residues" evidence="1">
    <location>
        <begin position="419"/>
        <end position="443"/>
    </location>
</feature>
<feature type="compositionally biased region" description="Basic and acidic residues" evidence="1">
    <location>
        <begin position="806"/>
        <end position="819"/>
    </location>
</feature>
<sequence length="819" mass="91426">MDVPTEAAPATGPPSQLPADPSLRETVTVRVPGRGPLYMKLRRLTRLKVIVVHCFQPNADGSPGPVEQACINAAHDPTVGLQVQPGWLLVDVNDEDVDHDDFHGTIAKIKEEQATAPRRLTFCRPAADSDVAKIYTETASQRAMHRLRQSSKYAALLGRERLAAAKKMLYSGDGEVQDTEQIHKSRVEAFSDLILEENIDLAALREMTLQGVPEQGGFRPIVWRLLLGYLPPERGRWREFLKEQRALYRTFLKEVVPPEAVAAQAKALMRGGPKDPELYRRGENSLSQEERGTILPEDADDKKKTMWDSYFKDAFLMEEIVKDVVRTYPDLHFYTSGMDSANGTPEALAEVCERFLQSIVDMGSSESHYSALARILFVYAKLNPGIKYVQGMNEVLGTLYYVLARDPLSTDLAPSIADQEQDQEQEQDQGQDQDQEQDQDQDQEQAKQRQNGAGEGKATRKDGGRAGTKPELGLGRQSWVFSVEADAFFCFSMLMAEVRDLFTHQLDSSEQGIIGKMETLGKVLHRVDPVLAKHLLENLHLETSLYSLRWFTTLLCREFPLPDTIRLWDGLFSEDPVRRMDAVCYLCTAMVVMQREQLLEGDFVVCLRILQSYPPTNVEDLIDLSERLKEKDRRILRRRIQQSRMNENIAKSLTTAEKFFFGDELQSQSGKDPEEGTSVDGAASDVSRQELESSANADIRAEIAEGFRAGFQNFMTAVRRTNQPPEEEASQAVGETIIDFREHPVDVKGMQGKGERVRVTLTPVEAAAATQAGAMPYSDPAASQVPIEEYNGAASPATSEPLVVDDAQRDRGEGDVVAG</sequence>
<dbReference type="Gene3D" id="1.10.8.270">
    <property type="entry name" value="putative rabgap domain of human tbc1 domain family member 14 like domains"/>
    <property type="match status" value="1"/>
</dbReference>
<organism evidence="3">
    <name type="scientific">Pinguiococcus pyrenoidosus</name>
    <dbReference type="NCBI Taxonomy" id="172671"/>
    <lineage>
        <taxon>Eukaryota</taxon>
        <taxon>Sar</taxon>
        <taxon>Stramenopiles</taxon>
        <taxon>Ochrophyta</taxon>
        <taxon>Pinguiophyceae</taxon>
        <taxon>Pinguiochrysidales</taxon>
        <taxon>Pinguiochrysidaceae</taxon>
        <taxon>Pinguiococcus</taxon>
    </lineage>
</organism>
<dbReference type="InterPro" id="IPR035969">
    <property type="entry name" value="Rab-GAP_TBC_sf"/>
</dbReference>
<reference evidence="3" key="1">
    <citation type="submission" date="2021-01" db="EMBL/GenBank/DDBJ databases">
        <authorList>
            <person name="Corre E."/>
            <person name="Pelletier E."/>
            <person name="Niang G."/>
            <person name="Scheremetjew M."/>
            <person name="Finn R."/>
            <person name="Kale V."/>
            <person name="Holt S."/>
            <person name="Cochrane G."/>
            <person name="Meng A."/>
            <person name="Brown T."/>
            <person name="Cohen L."/>
        </authorList>
    </citation>
    <scope>NUCLEOTIDE SEQUENCE</scope>
    <source>
        <strain evidence="3">CCMP2078</strain>
    </source>
</reference>
<dbReference type="GO" id="GO:0005096">
    <property type="term" value="F:GTPase activator activity"/>
    <property type="evidence" value="ECO:0007669"/>
    <property type="project" value="TreeGrafter"/>
</dbReference>
<evidence type="ECO:0000259" key="2">
    <source>
        <dbReference type="PROSITE" id="PS50086"/>
    </source>
</evidence>
<feature type="region of interest" description="Disordered" evidence="1">
    <location>
        <begin position="791"/>
        <end position="819"/>
    </location>
</feature>
<evidence type="ECO:0000313" key="3">
    <source>
        <dbReference type="EMBL" id="CAD8256173.1"/>
    </source>
</evidence>
<protein>
    <recommendedName>
        <fullName evidence="2">Rab-GAP TBC domain-containing protein</fullName>
    </recommendedName>
</protein>
<dbReference type="Gene3D" id="1.10.472.80">
    <property type="entry name" value="Ypt/Rab-GAP domain of gyp1p, domain 3"/>
    <property type="match status" value="1"/>
</dbReference>
<dbReference type="EMBL" id="HBEA01007391">
    <property type="protein sequence ID" value="CAD8256173.1"/>
    <property type="molecule type" value="Transcribed_RNA"/>
</dbReference>
<proteinExistence type="predicted"/>